<evidence type="ECO:0000256" key="2">
    <source>
        <dbReference type="ARBA" id="ARBA00022475"/>
    </source>
</evidence>
<evidence type="ECO:0000259" key="17">
    <source>
        <dbReference type="Pfam" id="PF00905"/>
    </source>
</evidence>
<evidence type="ECO:0000256" key="1">
    <source>
        <dbReference type="ARBA" id="ARBA00004370"/>
    </source>
</evidence>
<keyword evidence="2 16" id="KW-1003">Cell membrane</keyword>
<dbReference type="InterPro" id="IPR001460">
    <property type="entry name" value="PCN-bd_Tpept"/>
</dbReference>
<evidence type="ECO:0000313" key="20">
    <source>
        <dbReference type="Proteomes" id="UP000253940"/>
    </source>
</evidence>
<dbReference type="InterPro" id="IPR005311">
    <property type="entry name" value="PBP_dimer"/>
</dbReference>
<evidence type="ECO:0000256" key="5">
    <source>
        <dbReference type="ARBA" id="ARBA00022645"/>
    </source>
</evidence>
<evidence type="ECO:0000256" key="11">
    <source>
        <dbReference type="ARBA" id="ARBA00022989"/>
    </source>
</evidence>
<comment type="function">
    <text evidence="16">Catalyzes cross-linking of the peptidoglycan cell wall at the division septum.</text>
</comment>
<evidence type="ECO:0000256" key="8">
    <source>
        <dbReference type="ARBA" id="ARBA00022801"/>
    </source>
</evidence>
<dbReference type="UniPathway" id="UPA00219"/>
<reference evidence="19 20" key="1">
    <citation type="submission" date="2018-07" db="EMBL/GenBank/DDBJ databases">
        <title>Genome sequencing of Moraxellaceae gen. HYN0046.</title>
        <authorList>
            <person name="Kim M."/>
            <person name="Yi H."/>
        </authorList>
    </citation>
    <scope>NUCLEOTIDE SEQUENCE [LARGE SCALE GENOMIC DNA]</scope>
    <source>
        <strain evidence="19 20">HYN0046</strain>
    </source>
</reference>
<keyword evidence="9 16" id="KW-0133">Cell shape</keyword>
<dbReference type="InterPro" id="IPR036138">
    <property type="entry name" value="PBP_dimer_sf"/>
</dbReference>
<evidence type="ECO:0000256" key="9">
    <source>
        <dbReference type="ARBA" id="ARBA00022960"/>
    </source>
</evidence>
<dbReference type="PANTHER" id="PTHR30627">
    <property type="entry name" value="PEPTIDOGLYCAN D,D-TRANSPEPTIDASE"/>
    <property type="match status" value="1"/>
</dbReference>
<keyword evidence="20" id="KW-1185">Reference proteome</keyword>
<feature type="active site" description="Acyl-ester intermediate" evidence="16">
    <location>
        <position position="338"/>
    </location>
</feature>
<evidence type="ECO:0000256" key="6">
    <source>
        <dbReference type="ARBA" id="ARBA00022670"/>
    </source>
</evidence>
<keyword evidence="5 16" id="KW-0121">Carboxypeptidase</keyword>
<dbReference type="GO" id="GO:0000917">
    <property type="term" value="P:division septum assembly"/>
    <property type="evidence" value="ECO:0007669"/>
    <property type="project" value="UniProtKB-KW"/>
</dbReference>
<dbReference type="GO" id="GO:0006508">
    <property type="term" value="P:proteolysis"/>
    <property type="evidence" value="ECO:0007669"/>
    <property type="project" value="UniProtKB-KW"/>
</dbReference>
<proteinExistence type="inferred from homology"/>
<feature type="transmembrane region" description="Helical" evidence="16">
    <location>
        <begin position="31"/>
        <end position="51"/>
    </location>
</feature>
<dbReference type="InterPro" id="IPR050515">
    <property type="entry name" value="Beta-lactam/transpept"/>
</dbReference>
<accession>A0A345PA77</accession>
<dbReference type="GO" id="GO:0071555">
    <property type="term" value="P:cell wall organization"/>
    <property type="evidence" value="ECO:0007669"/>
    <property type="project" value="UniProtKB-KW"/>
</dbReference>
<dbReference type="KEGG" id="mbah:HYN46_15860"/>
<dbReference type="InterPro" id="IPR012338">
    <property type="entry name" value="Beta-lactam/transpept-like"/>
</dbReference>
<feature type="domain" description="Penicillin-binding protein transpeptidase" evidence="17">
    <location>
        <begin position="291"/>
        <end position="588"/>
    </location>
</feature>
<dbReference type="Gene3D" id="3.30.450.330">
    <property type="match status" value="1"/>
</dbReference>
<dbReference type="Proteomes" id="UP000253940">
    <property type="component" value="Chromosome"/>
</dbReference>
<keyword evidence="8 16" id="KW-0378">Hydrolase</keyword>
<evidence type="ECO:0000313" key="19">
    <source>
        <dbReference type="EMBL" id="AXI04186.1"/>
    </source>
</evidence>
<evidence type="ECO:0000256" key="14">
    <source>
        <dbReference type="ARBA" id="ARBA00023306"/>
    </source>
</evidence>
<protein>
    <recommendedName>
        <fullName evidence="16">Peptidoglycan D,D-transpeptidase FtsI</fullName>
        <ecNumber evidence="16">3.4.16.4</ecNumber>
    </recommendedName>
    <alternativeName>
        <fullName evidence="16">Penicillin-binding protein 3</fullName>
        <shortName evidence="16">PBP-3</shortName>
    </alternativeName>
</protein>
<organism evidence="19 20">
    <name type="scientific">Aquirhabdus parva</name>
    <dbReference type="NCBI Taxonomy" id="2283318"/>
    <lineage>
        <taxon>Bacteria</taxon>
        <taxon>Pseudomonadati</taxon>
        <taxon>Pseudomonadota</taxon>
        <taxon>Gammaproteobacteria</taxon>
        <taxon>Moraxellales</taxon>
        <taxon>Moraxellaceae</taxon>
        <taxon>Aquirhabdus</taxon>
    </lineage>
</organism>
<evidence type="ECO:0000256" key="7">
    <source>
        <dbReference type="ARBA" id="ARBA00022692"/>
    </source>
</evidence>
<comment type="pathway">
    <text evidence="16">Cell wall biogenesis; peptidoglycan biosynthesis.</text>
</comment>
<dbReference type="Gene3D" id="3.40.710.10">
    <property type="entry name" value="DD-peptidase/beta-lactamase superfamily"/>
    <property type="match status" value="1"/>
</dbReference>
<comment type="subcellular location">
    <subcellularLocation>
        <location evidence="16">Cell inner membrane</location>
        <topology evidence="16">Single-pass membrane protein</topology>
    </subcellularLocation>
    <subcellularLocation>
        <location evidence="1">Membrane</location>
    </subcellularLocation>
</comment>
<dbReference type="Pfam" id="PF03717">
    <property type="entry name" value="PBP_dimer"/>
    <property type="match status" value="1"/>
</dbReference>
<keyword evidence="6 16" id="KW-0645">Protease</keyword>
<dbReference type="SUPFAM" id="SSF56601">
    <property type="entry name" value="beta-lactamase/transpeptidase-like"/>
    <property type="match status" value="1"/>
</dbReference>
<evidence type="ECO:0000256" key="3">
    <source>
        <dbReference type="ARBA" id="ARBA00022519"/>
    </source>
</evidence>
<keyword evidence="11 16" id="KW-1133">Transmembrane helix</keyword>
<feature type="domain" description="Penicillin-binding protein dimerisation" evidence="18">
    <location>
        <begin position="73"/>
        <end position="249"/>
    </location>
</feature>
<sequence length="611" mass="66655">MKSPVAASRRTANRPSSVSQRSTVERDSWRFRILWGVTILIFVLVLGRAFLLQVVQHKFLQAKADAMVLSVDTIPAHRGMLLDRFGTPLAISTPLTTLWLDPKEYLQQKAEMEDTQAKLRKDPNSKSLKLKLPKTNFDLGALALAVGIDPNQLNAQIQSKPRSRYLSLKRQMRPEDADVVMSRKFQSVYKQTDYQRYYPQAQPNAQILGLTNRAGKGIEGLEANFDEALTGHDGKMRVMHDKQGNRIKDVDLIESERPGEDVKLSIDGRIQYIMYRELAASGIANNARSATAVALDPQTGEVLAMASWPSYNPNDPDGLNNKDAMRNRAVIDSFEPGSTMKPFTISAALESGKYQPYTQVNTSPGSLTIAGHTIHDHGNNGMLDLKGIIVKSSNVGAAKIALSLPSNTLPLFYERIGFGKKTTLGFPGESRGLILPEKLWNPAEVATMSYGYGINVSLIQLAQGYATIAAGGVQHPVTLRKVEGTAPGKRLFDEKIASEVITMMEGVTAPGGTAKQAAIPGYRVAGKTGTAHKLRPDGRGYSETEYRGLFVGLAPASHPRIVIAVVVENPVGQYYGGLVAAPIFAKIMTESLRLMNVPMDKSLAVDKKAGK</sequence>
<keyword evidence="10 16" id="KW-0573">Peptidoglycan synthesis</keyword>
<name>A0A345PA77_9GAMM</name>
<evidence type="ECO:0000256" key="13">
    <source>
        <dbReference type="ARBA" id="ARBA00023210"/>
    </source>
</evidence>
<dbReference type="GO" id="GO:0008955">
    <property type="term" value="F:peptidoglycan glycosyltransferase activity"/>
    <property type="evidence" value="ECO:0007669"/>
    <property type="project" value="InterPro"/>
</dbReference>
<dbReference type="HAMAP" id="MF_02080">
    <property type="entry name" value="FtsI_transpept"/>
    <property type="match status" value="1"/>
</dbReference>
<dbReference type="PANTHER" id="PTHR30627:SF1">
    <property type="entry name" value="PEPTIDOGLYCAN D,D-TRANSPEPTIDASE FTSI"/>
    <property type="match status" value="1"/>
</dbReference>
<dbReference type="GO" id="GO:0005886">
    <property type="term" value="C:plasma membrane"/>
    <property type="evidence" value="ECO:0007669"/>
    <property type="project" value="UniProtKB-SubCell"/>
</dbReference>
<evidence type="ECO:0000256" key="4">
    <source>
        <dbReference type="ARBA" id="ARBA00022618"/>
    </source>
</evidence>
<comment type="similarity">
    <text evidence="16">Belongs to the transpeptidase family. FtsI subfamily.</text>
</comment>
<evidence type="ECO:0000256" key="10">
    <source>
        <dbReference type="ARBA" id="ARBA00022984"/>
    </source>
</evidence>
<evidence type="ECO:0000256" key="16">
    <source>
        <dbReference type="HAMAP-Rule" id="MF_02080"/>
    </source>
</evidence>
<gene>
    <name evidence="16" type="primary">ftsI</name>
    <name evidence="19" type="ORF">HYN46_15860</name>
</gene>
<evidence type="ECO:0000256" key="15">
    <source>
        <dbReference type="ARBA" id="ARBA00023316"/>
    </source>
</evidence>
<keyword evidence="3 16" id="KW-0997">Cell inner membrane</keyword>
<dbReference type="Pfam" id="PF00905">
    <property type="entry name" value="Transpeptidase"/>
    <property type="match status" value="1"/>
</dbReference>
<comment type="catalytic activity">
    <reaction evidence="16">
        <text>Preferential cleavage: (Ac)2-L-Lys-D-Ala-|-D-Ala. Also transpeptidation of peptidyl-alanyl moieties that are N-acyl substituents of D-alanine.</text>
        <dbReference type="EC" id="3.4.16.4"/>
    </reaction>
</comment>
<dbReference type="InterPro" id="IPR037532">
    <property type="entry name" value="FtsI_transpept"/>
</dbReference>
<keyword evidence="7 16" id="KW-0812">Transmembrane</keyword>
<keyword evidence="14 16" id="KW-0131">Cell cycle</keyword>
<keyword evidence="13 16" id="KW-0717">Septation</keyword>
<dbReference type="GO" id="GO:0008658">
    <property type="term" value="F:penicillin binding"/>
    <property type="evidence" value="ECO:0007669"/>
    <property type="project" value="InterPro"/>
</dbReference>
<evidence type="ECO:0000256" key="12">
    <source>
        <dbReference type="ARBA" id="ARBA00023136"/>
    </source>
</evidence>
<dbReference type="AlphaFoldDB" id="A0A345PA77"/>
<dbReference type="Gene3D" id="3.90.1310.10">
    <property type="entry name" value="Penicillin-binding protein 2a (Domain 2)"/>
    <property type="match status" value="1"/>
</dbReference>
<dbReference type="RefSeq" id="WP_114900294.1">
    <property type="nucleotide sequence ID" value="NZ_CP031222.1"/>
</dbReference>
<dbReference type="EMBL" id="CP031222">
    <property type="protein sequence ID" value="AXI04186.1"/>
    <property type="molecule type" value="Genomic_DNA"/>
</dbReference>
<dbReference type="GO" id="GO:0043093">
    <property type="term" value="P:FtsZ-dependent cytokinesis"/>
    <property type="evidence" value="ECO:0007669"/>
    <property type="project" value="UniProtKB-UniRule"/>
</dbReference>
<dbReference type="GO" id="GO:0009252">
    <property type="term" value="P:peptidoglycan biosynthetic process"/>
    <property type="evidence" value="ECO:0007669"/>
    <property type="project" value="UniProtKB-UniRule"/>
</dbReference>
<dbReference type="EC" id="3.4.16.4" evidence="16"/>
<dbReference type="GO" id="GO:0008360">
    <property type="term" value="P:regulation of cell shape"/>
    <property type="evidence" value="ECO:0007669"/>
    <property type="project" value="UniProtKB-KW"/>
</dbReference>
<dbReference type="GO" id="GO:0009002">
    <property type="term" value="F:serine-type D-Ala-D-Ala carboxypeptidase activity"/>
    <property type="evidence" value="ECO:0007669"/>
    <property type="project" value="UniProtKB-UniRule"/>
</dbReference>
<dbReference type="SUPFAM" id="SSF56519">
    <property type="entry name" value="Penicillin binding protein dimerisation domain"/>
    <property type="match status" value="1"/>
</dbReference>
<keyword evidence="12 16" id="KW-0472">Membrane</keyword>
<dbReference type="OrthoDB" id="9789078at2"/>
<keyword evidence="15 16" id="KW-0961">Cell wall biogenesis/degradation</keyword>
<keyword evidence="4 16" id="KW-0132">Cell division</keyword>
<evidence type="ECO:0000259" key="18">
    <source>
        <dbReference type="Pfam" id="PF03717"/>
    </source>
</evidence>